<feature type="transmembrane region" description="Helical" evidence="6">
    <location>
        <begin position="185"/>
        <end position="205"/>
    </location>
</feature>
<evidence type="ECO:0000256" key="2">
    <source>
        <dbReference type="ARBA" id="ARBA00022475"/>
    </source>
</evidence>
<dbReference type="InterPro" id="IPR043428">
    <property type="entry name" value="LivM-like"/>
</dbReference>
<proteinExistence type="predicted"/>
<keyword evidence="8" id="KW-1185">Reference proteome</keyword>
<keyword evidence="2" id="KW-1003">Cell membrane</keyword>
<accession>A0AAW9RE06</accession>
<keyword evidence="5 6" id="KW-0472">Membrane</keyword>
<feature type="transmembrane region" description="Helical" evidence="6">
    <location>
        <begin position="133"/>
        <end position="151"/>
    </location>
</feature>
<evidence type="ECO:0000256" key="6">
    <source>
        <dbReference type="SAM" id="Phobius"/>
    </source>
</evidence>
<gene>
    <name evidence="7" type="ORF">V3328_01265</name>
</gene>
<name>A0AAW9RE06_9HYPH</name>
<dbReference type="CDD" id="cd06581">
    <property type="entry name" value="TM_PBP1_LivM_like"/>
    <property type="match status" value="1"/>
</dbReference>
<feature type="transmembrane region" description="Helical" evidence="6">
    <location>
        <begin position="43"/>
        <end position="73"/>
    </location>
</feature>
<dbReference type="RefSeq" id="WP_340327824.1">
    <property type="nucleotide sequence ID" value="NZ_JAZHOF010000001.1"/>
</dbReference>
<feature type="transmembrane region" description="Helical" evidence="6">
    <location>
        <begin position="85"/>
        <end position="104"/>
    </location>
</feature>
<protein>
    <submittedName>
        <fullName evidence="7">Branched-chain amino acid ABC transporter permease</fullName>
    </submittedName>
</protein>
<reference evidence="7 8" key="1">
    <citation type="submission" date="2024-02" db="EMBL/GenBank/DDBJ databases">
        <title>Genome analysis and characterization of Microbaculum marinisediminis sp. nov., isolated from marine sediment.</title>
        <authorList>
            <person name="Du Z.-J."/>
            <person name="Ye Y.-Q."/>
            <person name="Zhang Z.-R."/>
            <person name="Yuan S.-M."/>
            <person name="Zhang X.-Y."/>
        </authorList>
    </citation>
    <scope>NUCLEOTIDE SEQUENCE [LARGE SCALE GENOMIC DNA]</scope>
    <source>
        <strain evidence="7 8">SDUM1044001</strain>
    </source>
</reference>
<feature type="transmembrane region" description="Helical" evidence="6">
    <location>
        <begin position="257"/>
        <end position="276"/>
    </location>
</feature>
<comment type="caution">
    <text evidence="7">The sequence shown here is derived from an EMBL/GenBank/DDBJ whole genome shotgun (WGS) entry which is preliminary data.</text>
</comment>
<sequence length="286" mass="30070">MNFLLSYVILAEIFAIMSISTNLLVGIIGIFSVSQAALMGIGAYTYALCAMAGIDFVTATAIAVLICSAFSILTSLPSLRLAGDYFVVTSFGIQLVATAVFINWSDVTGGASGIPAIPPPQQFGFTADLPTEFIYVSTILLAGVSLIYWLMIRSTYGRILHAIRIDETAVAAAGRNVLRAKLGTAALSGAFAALGGALFASFLSYADPTSFDIHVSVLILTMLVVGGARTLRGAILGPFVLLAIPQLLTLVELPSSLLGPARQFVYGVLLVLFMLLRPQGIAGKRI</sequence>
<dbReference type="GO" id="GO:0015658">
    <property type="term" value="F:branched-chain amino acid transmembrane transporter activity"/>
    <property type="evidence" value="ECO:0007669"/>
    <property type="project" value="InterPro"/>
</dbReference>
<dbReference type="AlphaFoldDB" id="A0AAW9RE06"/>
<dbReference type="Proteomes" id="UP001378188">
    <property type="component" value="Unassembled WGS sequence"/>
</dbReference>
<feature type="transmembrane region" description="Helical" evidence="6">
    <location>
        <begin position="211"/>
        <end position="228"/>
    </location>
</feature>
<dbReference type="InterPro" id="IPR001851">
    <property type="entry name" value="ABC_transp_permease"/>
</dbReference>
<dbReference type="GO" id="GO:0005886">
    <property type="term" value="C:plasma membrane"/>
    <property type="evidence" value="ECO:0007669"/>
    <property type="project" value="UniProtKB-SubCell"/>
</dbReference>
<feature type="transmembrane region" description="Helical" evidence="6">
    <location>
        <begin position="7"/>
        <end position="31"/>
    </location>
</feature>
<evidence type="ECO:0000256" key="1">
    <source>
        <dbReference type="ARBA" id="ARBA00004651"/>
    </source>
</evidence>
<keyword evidence="3 6" id="KW-0812">Transmembrane</keyword>
<organism evidence="7 8">
    <name type="scientific">Microbaculum marinum</name>
    <dbReference type="NCBI Taxonomy" id="1764581"/>
    <lineage>
        <taxon>Bacteria</taxon>
        <taxon>Pseudomonadati</taxon>
        <taxon>Pseudomonadota</taxon>
        <taxon>Alphaproteobacteria</taxon>
        <taxon>Hyphomicrobiales</taxon>
        <taxon>Tepidamorphaceae</taxon>
        <taxon>Microbaculum</taxon>
    </lineage>
</organism>
<dbReference type="PANTHER" id="PTHR30482:SF20">
    <property type="entry name" value="HIGH-AFFINITY BRANCHED-CHAIN AMINO ACID TRANSPORT SYSTEM PERMEASE PROTEIN LIVM"/>
    <property type="match status" value="1"/>
</dbReference>
<dbReference type="EMBL" id="JAZHOF010000001">
    <property type="protein sequence ID" value="MEJ8570085.1"/>
    <property type="molecule type" value="Genomic_DNA"/>
</dbReference>
<comment type="subcellular location">
    <subcellularLocation>
        <location evidence="1">Cell membrane</location>
        <topology evidence="1">Multi-pass membrane protein</topology>
    </subcellularLocation>
</comment>
<dbReference type="PANTHER" id="PTHR30482">
    <property type="entry name" value="HIGH-AFFINITY BRANCHED-CHAIN AMINO ACID TRANSPORT SYSTEM PERMEASE"/>
    <property type="match status" value="1"/>
</dbReference>
<dbReference type="Pfam" id="PF02653">
    <property type="entry name" value="BPD_transp_2"/>
    <property type="match status" value="1"/>
</dbReference>
<evidence type="ECO:0000256" key="3">
    <source>
        <dbReference type="ARBA" id="ARBA00022692"/>
    </source>
</evidence>
<evidence type="ECO:0000256" key="5">
    <source>
        <dbReference type="ARBA" id="ARBA00023136"/>
    </source>
</evidence>
<evidence type="ECO:0000256" key="4">
    <source>
        <dbReference type="ARBA" id="ARBA00022989"/>
    </source>
</evidence>
<keyword evidence="4 6" id="KW-1133">Transmembrane helix</keyword>
<feature type="transmembrane region" description="Helical" evidence="6">
    <location>
        <begin position="235"/>
        <end position="251"/>
    </location>
</feature>
<evidence type="ECO:0000313" key="7">
    <source>
        <dbReference type="EMBL" id="MEJ8570085.1"/>
    </source>
</evidence>
<evidence type="ECO:0000313" key="8">
    <source>
        <dbReference type="Proteomes" id="UP001378188"/>
    </source>
</evidence>